<sequence length="799" mass="88601">MELTVVTESILCTHCGQACEDHSIHINEQYFCCSGCKTVYEILNEHDLCTYYELDTSAGIKVRSSIGDAYAYLDQADIADSLVDFKNDSTVVIHFFIPSIHCSSCLWLLEKLYTIEPGIIRSDVSFTKKEISITYNSSVVNLRRIVELMDSLGYAPHIQLNKTTEKETPETNRSVFYKLVVAGFCASNSMLMSFPEYLGLDREIEGMYAEVFGYISIALGLPVLFYSASDFYIAAWKGIKNKMINLDMPITIGMTALFSRSVYEILTHTSAGYIDSFTGLVFFLLIGKWYQSKVYQSMSFDRDYQSYFPVAVNRVEADGLKPAAISTLRAGEEIVIRSQEIIPADATLISESAYIDYSFVTGESLPVKKHKGELIYAGGRQTKESIHLRIEKEVSQSHLLQLWNNQVFDKSKGGNSVSQLADRFGRNFTIALLILSAITFGYWYTINIAAAFNALTAVLIVACPCALALSIPFAYGNAIRILAKKGLFLRSTEVVEKLAHIDTIVFDKTGTITQSDQSAVTFYGNKLTMEQLGCIYAVVQHSTHPLSMKLAAYLKPHALHYVVSDFEEISGKGLQASIAGNNYKIGSAAFTQRREAGTLAGAYVGISVNDVFYGYYIFRNKYRMHMDTLIQQLKGTYRLYVLSGDNDTEKKQLEAIFPEAENIIFNQSPEDKLAFISGLQQQGKQVLMLGDGLNDAGALKQSNVGISVSEEVYNFSPSCDGIMDALYISSLSRMLNFSRGTVKAVKATLLFSILYNIVVITLAVQGLFSPLVAAVIMPVSSVTVVLMVVLTTNVLARKM</sequence>
<dbReference type="InterPro" id="IPR023214">
    <property type="entry name" value="HAD_sf"/>
</dbReference>
<feature type="transmembrane region" description="Helical" evidence="13">
    <location>
        <begin position="452"/>
        <end position="475"/>
    </location>
</feature>
<dbReference type="GO" id="GO:0005886">
    <property type="term" value="C:plasma membrane"/>
    <property type="evidence" value="ECO:0007669"/>
    <property type="project" value="UniProtKB-SubCell"/>
</dbReference>
<keyword evidence="7" id="KW-0479">Metal-binding</keyword>
<dbReference type="InterPro" id="IPR008250">
    <property type="entry name" value="ATPase_P-typ_transduc_dom_A_sf"/>
</dbReference>
<feature type="transmembrane region" description="Helical" evidence="13">
    <location>
        <begin position="747"/>
        <end position="768"/>
    </location>
</feature>
<evidence type="ECO:0000256" key="10">
    <source>
        <dbReference type="ARBA" id="ARBA00022989"/>
    </source>
</evidence>
<keyword evidence="10 13" id="KW-1133">Transmembrane helix</keyword>
<evidence type="ECO:0000256" key="13">
    <source>
        <dbReference type="SAM" id="Phobius"/>
    </source>
</evidence>
<dbReference type="EMBL" id="CP000383">
    <property type="protein sequence ID" value="ABG58408.1"/>
    <property type="molecule type" value="Genomic_DNA"/>
</dbReference>
<evidence type="ECO:0000313" key="16">
    <source>
        <dbReference type="EMBL" id="ABG58408.1"/>
    </source>
</evidence>
<keyword evidence="17" id="KW-1185">Reference proteome</keyword>
<evidence type="ECO:0000259" key="14">
    <source>
        <dbReference type="Pfam" id="PF00122"/>
    </source>
</evidence>
<evidence type="ECO:0000256" key="7">
    <source>
        <dbReference type="ARBA" id="ARBA00022723"/>
    </source>
</evidence>
<evidence type="ECO:0000256" key="11">
    <source>
        <dbReference type="ARBA" id="ARBA00023065"/>
    </source>
</evidence>
<keyword evidence="5" id="KW-0597">Phosphoprotein</keyword>
<dbReference type="InterPro" id="IPR021993">
    <property type="entry name" value="ATPase-cat-bd"/>
</dbReference>
<dbReference type="AlphaFoldDB" id="A0A6N4SQ72"/>
<keyword evidence="16" id="KW-0378">Hydrolase</keyword>
<evidence type="ECO:0000256" key="4">
    <source>
        <dbReference type="ARBA" id="ARBA00022475"/>
    </source>
</evidence>
<dbReference type="GO" id="GO:0043682">
    <property type="term" value="F:P-type divalent copper transporter activity"/>
    <property type="evidence" value="ECO:0007669"/>
    <property type="project" value="TreeGrafter"/>
</dbReference>
<dbReference type="InterPro" id="IPR018303">
    <property type="entry name" value="ATPase_P-typ_P_site"/>
</dbReference>
<keyword evidence="12 13" id="KW-0472">Membrane</keyword>
<evidence type="ECO:0000259" key="15">
    <source>
        <dbReference type="Pfam" id="PF12156"/>
    </source>
</evidence>
<evidence type="ECO:0000256" key="2">
    <source>
        <dbReference type="ARBA" id="ARBA00006024"/>
    </source>
</evidence>
<dbReference type="Proteomes" id="UP000001822">
    <property type="component" value="Chromosome"/>
</dbReference>
<evidence type="ECO:0000256" key="9">
    <source>
        <dbReference type="ARBA" id="ARBA00022967"/>
    </source>
</evidence>
<evidence type="ECO:0000256" key="5">
    <source>
        <dbReference type="ARBA" id="ARBA00022553"/>
    </source>
</evidence>
<keyword evidence="6 13" id="KW-0812">Transmembrane</keyword>
<organism evidence="16 17">
    <name type="scientific">Cytophaga hutchinsonii (strain ATCC 33406 / DSM 1761 / CIP 103989 / NBRC 15051 / NCIMB 9469 / D465)</name>
    <dbReference type="NCBI Taxonomy" id="269798"/>
    <lineage>
        <taxon>Bacteria</taxon>
        <taxon>Pseudomonadati</taxon>
        <taxon>Bacteroidota</taxon>
        <taxon>Cytophagia</taxon>
        <taxon>Cytophagales</taxon>
        <taxon>Cytophagaceae</taxon>
        <taxon>Cytophaga</taxon>
    </lineage>
</organism>
<dbReference type="SUPFAM" id="SSF55008">
    <property type="entry name" value="HMA, heavy metal-associated domain"/>
    <property type="match status" value="1"/>
</dbReference>
<feature type="domain" description="Putative metal-binding" evidence="15">
    <location>
        <begin position="12"/>
        <end position="85"/>
    </location>
</feature>
<feature type="transmembrane region" description="Helical" evidence="13">
    <location>
        <begin position="272"/>
        <end position="290"/>
    </location>
</feature>
<dbReference type="PRINTS" id="PR00119">
    <property type="entry name" value="CATATPASE"/>
</dbReference>
<keyword evidence="8" id="KW-0460">Magnesium</keyword>
<dbReference type="GO" id="GO:0005524">
    <property type="term" value="F:ATP binding"/>
    <property type="evidence" value="ECO:0007669"/>
    <property type="project" value="InterPro"/>
</dbReference>
<dbReference type="EC" id="3.6.3.10" evidence="16"/>
<reference evidence="16 17" key="1">
    <citation type="journal article" date="2007" name="Appl. Environ. Microbiol.">
        <title>Genome sequence of the cellulolytic gliding bacterium Cytophaga hutchinsonii.</title>
        <authorList>
            <person name="Xie G."/>
            <person name="Bruce D.C."/>
            <person name="Challacombe J.F."/>
            <person name="Chertkov O."/>
            <person name="Detter J.C."/>
            <person name="Gilna P."/>
            <person name="Han C.S."/>
            <person name="Lucas S."/>
            <person name="Misra M."/>
            <person name="Myers G.L."/>
            <person name="Richardson P."/>
            <person name="Tapia R."/>
            <person name="Thayer N."/>
            <person name="Thompson L.S."/>
            <person name="Brettin T.S."/>
            <person name="Henrissat B."/>
            <person name="Wilson D.B."/>
            <person name="McBride M.J."/>
        </authorList>
    </citation>
    <scope>NUCLEOTIDE SEQUENCE [LARGE SCALE GENOMIC DNA]</scope>
    <source>
        <strain evidence="17">ATCC 33406 / DSM 1761 / CIP 103989 / NBRC 15051 / NCIMB 9469 / D465</strain>
    </source>
</reference>
<proteinExistence type="inferred from homology"/>
<feature type="transmembrane region" description="Helical" evidence="13">
    <location>
        <begin position="428"/>
        <end position="446"/>
    </location>
</feature>
<evidence type="ECO:0000256" key="8">
    <source>
        <dbReference type="ARBA" id="ARBA00022842"/>
    </source>
</evidence>
<dbReference type="InterPro" id="IPR001757">
    <property type="entry name" value="P_typ_ATPase"/>
</dbReference>
<name>A0A6N4SQ72_CYTH3</name>
<dbReference type="InterPro" id="IPR036163">
    <property type="entry name" value="HMA_dom_sf"/>
</dbReference>
<keyword evidence="9" id="KW-1278">Translocase</keyword>
<comment type="similarity">
    <text evidence="2">Belongs to the cation transport ATPase (P-type) (TC 3.A.3) family. Type IB subfamily.</text>
</comment>
<dbReference type="Pfam" id="PF00122">
    <property type="entry name" value="E1-E2_ATPase"/>
    <property type="match status" value="1"/>
</dbReference>
<feature type="transmembrane region" description="Helical" evidence="13">
    <location>
        <begin position="214"/>
        <end position="234"/>
    </location>
</feature>
<dbReference type="Gene3D" id="3.40.1110.10">
    <property type="entry name" value="Calcium-transporting ATPase, cytoplasmic domain N"/>
    <property type="match status" value="1"/>
</dbReference>
<feature type="domain" description="P-type ATPase A" evidence="14">
    <location>
        <begin position="309"/>
        <end position="403"/>
    </location>
</feature>
<evidence type="ECO:0000256" key="12">
    <source>
        <dbReference type="ARBA" id="ARBA00023136"/>
    </source>
</evidence>
<dbReference type="InterPro" id="IPR059000">
    <property type="entry name" value="ATPase_P-type_domA"/>
</dbReference>
<dbReference type="Gene3D" id="2.70.150.10">
    <property type="entry name" value="Calcium-transporting ATPase, cytoplasmic transduction domain A"/>
    <property type="match status" value="1"/>
</dbReference>
<dbReference type="GO" id="GO:0055070">
    <property type="term" value="P:copper ion homeostasis"/>
    <property type="evidence" value="ECO:0007669"/>
    <property type="project" value="TreeGrafter"/>
</dbReference>
<dbReference type="Gene3D" id="3.40.50.1000">
    <property type="entry name" value="HAD superfamily/HAD-like"/>
    <property type="match status" value="1"/>
</dbReference>
<evidence type="ECO:0000256" key="1">
    <source>
        <dbReference type="ARBA" id="ARBA00004651"/>
    </source>
</evidence>
<feature type="transmembrane region" description="Helical" evidence="13">
    <location>
        <begin position="774"/>
        <end position="796"/>
    </location>
</feature>
<protein>
    <submittedName>
        <fullName evidence="16">Cu(I)-translocating P-type ATPase</fullName>
        <ecNumber evidence="16">3.6.3.10</ecNumber>
    </submittedName>
</protein>
<dbReference type="PANTHER" id="PTHR43520:SF5">
    <property type="entry name" value="CATION-TRANSPORTING P-TYPE ATPASE-RELATED"/>
    <property type="match status" value="1"/>
</dbReference>
<dbReference type="PROSITE" id="PS00154">
    <property type="entry name" value="ATPASE_E1_E2"/>
    <property type="match status" value="1"/>
</dbReference>
<evidence type="ECO:0000256" key="6">
    <source>
        <dbReference type="ARBA" id="ARBA00022692"/>
    </source>
</evidence>
<dbReference type="Gene3D" id="3.30.70.100">
    <property type="match status" value="1"/>
</dbReference>
<comment type="subcellular location">
    <subcellularLocation>
        <location evidence="1">Cell membrane</location>
        <topology evidence="1">Multi-pass membrane protein</topology>
    </subcellularLocation>
</comment>
<dbReference type="InterPro" id="IPR036412">
    <property type="entry name" value="HAD-like_sf"/>
</dbReference>
<gene>
    <name evidence="16" type="primary">copA</name>
    <name evidence="16" type="ordered locus">CHU_1133</name>
</gene>
<dbReference type="Pfam" id="PF12156">
    <property type="entry name" value="ATPase-cat_bd"/>
    <property type="match status" value="1"/>
</dbReference>
<dbReference type="GO" id="GO:0005507">
    <property type="term" value="F:copper ion binding"/>
    <property type="evidence" value="ECO:0007669"/>
    <property type="project" value="TreeGrafter"/>
</dbReference>
<evidence type="ECO:0000313" key="17">
    <source>
        <dbReference type="Proteomes" id="UP000001822"/>
    </source>
</evidence>
<accession>A0A6N4SQ72</accession>
<dbReference type="Pfam" id="PF00702">
    <property type="entry name" value="Hydrolase"/>
    <property type="match status" value="1"/>
</dbReference>
<dbReference type="NCBIfam" id="TIGR01494">
    <property type="entry name" value="ATPase_P-type"/>
    <property type="match status" value="1"/>
</dbReference>
<dbReference type="GO" id="GO:0016887">
    <property type="term" value="F:ATP hydrolysis activity"/>
    <property type="evidence" value="ECO:0007669"/>
    <property type="project" value="InterPro"/>
</dbReference>
<keyword evidence="3" id="KW-0813">Transport</keyword>
<dbReference type="RefSeq" id="WP_011584523.1">
    <property type="nucleotide sequence ID" value="NC_008255.1"/>
</dbReference>
<dbReference type="InterPro" id="IPR023299">
    <property type="entry name" value="ATPase_P-typ_cyto_dom_N"/>
</dbReference>
<dbReference type="PRINTS" id="PR00943">
    <property type="entry name" value="CUATPASE"/>
</dbReference>
<keyword evidence="4" id="KW-1003">Cell membrane</keyword>
<dbReference type="SUPFAM" id="SSF56784">
    <property type="entry name" value="HAD-like"/>
    <property type="match status" value="1"/>
</dbReference>
<evidence type="ECO:0000256" key="3">
    <source>
        <dbReference type="ARBA" id="ARBA00022448"/>
    </source>
</evidence>
<dbReference type="SUPFAM" id="SSF81653">
    <property type="entry name" value="Calcium ATPase, transduction domain A"/>
    <property type="match status" value="1"/>
</dbReference>
<dbReference type="PANTHER" id="PTHR43520">
    <property type="entry name" value="ATP7, ISOFORM B"/>
    <property type="match status" value="1"/>
</dbReference>
<dbReference type="OrthoDB" id="909834at2"/>
<dbReference type="KEGG" id="chu:CHU_1133"/>
<keyword evidence="11" id="KW-0406">Ion transport</keyword>